<accession>A0ACA9Q4Q5</accession>
<evidence type="ECO:0000313" key="2">
    <source>
        <dbReference type="Proteomes" id="UP000789366"/>
    </source>
</evidence>
<feature type="non-terminal residue" evidence="1">
    <location>
        <position position="90"/>
    </location>
</feature>
<gene>
    <name evidence="1" type="ORF">SPELUC_LOCUS13554</name>
</gene>
<evidence type="ECO:0000313" key="1">
    <source>
        <dbReference type="EMBL" id="CAG8737529.1"/>
    </source>
</evidence>
<comment type="caution">
    <text evidence="1">The sequence shown here is derived from an EMBL/GenBank/DDBJ whole genome shotgun (WGS) entry which is preliminary data.</text>
</comment>
<dbReference type="EMBL" id="CAJVPW010036349">
    <property type="protein sequence ID" value="CAG8737529.1"/>
    <property type="molecule type" value="Genomic_DNA"/>
</dbReference>
<protein>
    <submittedName>
        <fullName evidence="1">11811_t:CDS:1</fullName>
    </submittedName>
</protein>
<organism evidence="1 2">
    <name type="scientific">Cetraspora pellucida</name>
    <dbReference type="NCBI Taxonomy" id="1433469"/>
    <lineage>
        <taxon>Eukaryota</taxon>
        <taxon>Fungi</taxon>
        <taxon>Fungi incertae sedis</taxon>
        <taxon>Mucoromycota</taxon>
        <taxon>Glomeromycotina</taxon>
        <taxon>Glomeromycetes</taxon>
        <taxon>Diversisporales</taxon>
        <taxon>Gigasporaceae</taxon>
        <taxon>Cetraspora</taxon>
    </lineage>
</organism>
<sequence length="90" mass="9779">MSPVLPEPSLPLDPVLSELLLDHMSLVLPGLSLNVMSTLFSMSVDINSPVDFLLSPVTNFSSDRQPSEQGSLIENNNIDNGIIIDTDLEE</sequence>
<dbReference type="Proteomes" id="UP000789366">
    <property type="component" value="Unassembled WGS sequence"/>
</dbReference>
<reference evidence="1" key="1">
    <citation type="submission" date="2021-06" db="EMBL/GenBank/DDBJ databases">
        <authorList>
            <person name="Kallberg Y."/>
            <person name="Tangrot J."/>
            <person name="Rosling A."/>
        </authorList>
    </citation>
    <scope>NUCLEOTIDE SEQUENCE</scope>
    <source>
        <strain evidence="1">28 12/20/2015</strain>
    </source>
</reference>
<proteinExistence type="predicted"/>
<keyword evidence="2" id="KW-1185">Reference proteome</keyword>
<name>A0ACA9Q4Q5_9GLOM</name>